<name>A0A366FMQ3_9HYPH</name>
<keyword evidence="3" id="KW-1185">Reference proteome</keyword>
<gene>
    <name evidence="2" type="ORF">DFR50_107121</name>
</gene>
<evidence type="ECO:0000256" key="1">
    <source>
        <dbReference type="SAM" id="MobiDB-lite"/>
    </source>
</evidence>
<dbReference type="Proteomes" id="UP000253529">
    <property type="component" value="Unassembled WGS sequence"/>
</dbReference>
<accession>A0A366FMQ3</accession>
<protein>
    <submittedName>
        <fullName evidence="2">Uncharacterized protein</fullName>
    </submittedName>
</protein>
<comment type="caution">
    <text evidence="2">The sequence shown here is derived from an EMBL/GenBank/DDBJ whole genome shotgun (WGS) entry which is preliminary data.</text>
</comment>
<dbReference type="RefSeq" id="WP_113888671.1">
    <property type="nucleotide sequence ID" value="NZ_QNRK01000007.1"/>
</dbReference>
<feature type="region of interest" description="Disordered" evidence="1">
    <location>
        <begin position="1"/>
        <end position="24"/>
    </location>
</feature>
<evidence type="ECO:0000313" key="3">
    <source>
        <dbReference type="Proteomes" id="UP000253529"/>
    </source>
</evidence>
<proteinExistence type="predicted"/>
<evidence type="ECO:0000313" key="2">
    <source>
        <dbReference type="EMBL" id="RBP15851.1"/>
    </source>
</evidence>
<reference evidence="2 3" key="1">
    <citation type="submission" date="2018-06" db="EMBL/GenBank/DDBJ databases">
        <title>Genomic Encyclopedia of Type Strains, Phase IV (KMG-IV): sequencing the most valuable type-strain genomes for metagenomic binning, comparative biology and taxonomic classification.</title>
        <authorList>
            <person name="Goeker M."/>
        </authorList>
    </citation>
    <scope>NUCLEOTIDE SEQUENCE [LARGE SCALE GENOMIC DNA]</scope>
    <source>
        <strain evidence="2 3">DSM 24875</strain>
    </source>
</reference>
<dbReference type="EMBL" id="QNRK01000007">
    <property type="protein sequence ID" value="RBP15851.1"/>
    <property type="molecule type" value="Genomic_DNA"/>
</dbReference>
<sequence length="88" mass="9188">MSGLARQPPAPPDPNGALEEAARVARAASHSRRLDTATQAALNALVAFAEATVGALRAQRRRIDEQARAIAALEAQVGLSPTTRPHDA</sequence>
<dbReference type="AlphaFoldDB" id="A0A366FMQ3"/>
<organism evidence="2 3">
    <name type="scientific">Roseiarcus fermentans</name>
    <dbReference type="NCBI Taxonomy" id="1473586"/>
    <lineage>
        <taxon>Bacteria</taxon>
        <taxon>Pseudomonadati</taxon>
        <taxon>Pseudomonadota</taxon>
        <taxon>Alphaproteobacteria</taxon>
        <taxon>Hyphomicrobiales</taxon>
        <taxon>Roseiarcaceae</taxon>
        <taxon>Roseiarcus</taxon>
    </lineage>
</organism>